<evidence type="ECO:0000313" key="2">
    <source>
        <dbReference type="WBParaSite" id="nRc.2.0.1.t24124-RA"/>
    </source>
</evidence>
<name>A0A915JCB8_ROMCU</name>
<dbReference type="Proteomes" id="UP000887565">
    <property type="component" value="Unplaced"/>
</dbReference>
<keyword evidence="1" id="KW-1185">Reference proteome</keyword>
<dbReference type="WBParaSite" id="nRc.2.0.1.t24124-RA">
    <property type="protein sequence ID" value="nRc.2.0.1.t24124-RA"/>
    <property type="gene ID" value="nRc.2.0.1.g24124"/>
</dbReference>
<reference evidence="2" key="1">
    <citation type="submission" date="2022-11" db="UniProtKB">
        <authorList>
            <consortium name="WormBaseParasite"/>
        </authorList>
    </citation>
    <scope>IDENTIFICATION</scope>
</reference>
<sequence length="111" mass="12488">MKNNRHDFNYTAFFREAPKKFLDDDTLDTTRNELEKCKASEVSGQGDALFVAFTKSYLEIFASRIYFLKKIFNAFGEDAVDGSHGANDAANHHRGVQNIFRDMNVTAGSGI</sequence>
<dbReference type="AlphaFoldDB" id="A0A915JCB8"/>
<proteinExistence type="predicted"/>
<organism evidence="1 2">
    <name type="scientific">Romanomermis culicivorax</name>
    <name type="common">Nematode worm</name>
    <dbReference type="NCBI Taxonomy" id="13658"/>
    <lineage>
        <taxon>Eukaryota</taxon>
        <taxon>Metazoa</taxon>
        <taxon>Ecdysozoa</taxon>
        <taxon>Nematoda</taxon>
        <taxon>Enoplea</taxon>
        <taxon>Dorylaimia</taxon>
        <taxon>Mermithida</taxon>
        <taxon>Mermithoidea</taxon>
        <taxon>Mermithidae</taxon>
        <taxon>Romanomermis</taxon>
    </lineage>
</organism>
<accession>A0A915JCB8</accession>
<evidence type="ECO:0000313" key="1">
    <source>
        <dbReference type="Proteomes" id="UP000887565"/>
    </source>
</evidence>
<protein>
    <submittedName>
        <fullName evidence="2">Uncharacterized protein</fullName>
    </submittedName>
</protein>